<comment type="caution">
    <text evidence="8">The sequence shown here is derived from an EMBL/GenBank/DDBJ whole genome shotgun (WGS) entry which is preliminary data.</text>
</comment>
<dbReference type="AlphaFoldDB" id="A0A0G2HGB5"/>
<evidence type="ECO:0000256" key="3">
    <source>
        <dbReference type="ARBA" id="ARBA00022692"/>
    </source>
</evidence>
<evidence type="ECO:0000313" key="8">
    <source>
        <dbReference type="EMBL" id="KKY27510.1"/>
    </source>
</evidence>
<dbReference type="OrthoDB" id="6730379at2759"/>
<feature type="transmembrane region" description="Helical" evidence="7">
    <location>
        <begin position="262"/>
        <end position="283"/>
    </location>
</feature>
<dbReference type="GO" id="GO:0022857">
    <property type="term" value="F:transmembrane transporter activity"/>
    <property type="evidence" value="ECO:0007669"/>
    <property type="project" value="InterPro"/>
</dbReference>
<accession>A0A0G2HGB5</accession>
<dbReference type="Gene3D" id="1.20.1250.20">
    <property type="entry name" value="MFS general substrate transporter like domains"/>
    <property type="match status" value="1"/>
</dbReference>
<gene>
    <name evidence="8" type="ORF">UCRPC4_g01105</name>
</gene>
<feature type="transmembrane region" description="Helical" evidence="7">
    <location>
        <begin position="353"/>
        <end position="374"/>
    </location>
</feature>
<dbReference type="InterPro" id="IPR023213">
    <property type="entry name" value="CAT-like_dom_sf"/>
</dbReference>
<dbReference type="EMBL" id="LCWF01000024">
    <property type="protein sequence ID" value="KKY27510.1"/>
    <property type="molecule type" value="Genomic_DNA"/>
</dbReference>
<dbReference type="Gene3D" id="3.30.559.10">
    <property type="entry name" value="Chloramphenicol acetyltransferase-like domain"/>
    <property type="match status" value="2"/>
</dbReference>
<evidence type="ECO:0000313" key="9">
    <source>
        <dbReference type="Proteomes" id="UP000053317"/>
    </source>
</evidence>
<dbReference type="Proteomes" id="UP000053317">
    <property type="component" value="Unassembled WGS sequence"/>
</dbReference>
<keyword evidence="9" id="KW-1185">Reference proteome</keyword>
<reference evidence="8 9" key="1">
    <citation type="submission" date="2015-05" db="EMBL/GenBank/DDBJ databases">
        <title>Distinctive expansion of gene families associated with plant cell wall degradation and secondary metabolism in the genomes of grapevine trunk pathogens.</title>
        <authorList>
            <person name="Lawrence D.P."/>
            <person name="Travadon R."/>
            <person name="Rolshausen P.E."/>
            <person name="Baumgartner K."/>
        </authorList>
    </citation>
    <scope>NUCLEOTIDE SEQUENCE [LARGE SCALE GENOMIC DNA]</scope>
    <source>
        <strain evidence="8">UCRPC4</strain>
    </source>
</reference>
<evidence type="ECO:0000256" key="6">
    <source>
        <dbReference type="SAM" id="MobiDB-lite"/>
    </source>
</evidence>
<dbReference type="SUPFAM" id="SSF103473">
    <property type="entry name" value="MFS general substrate transporter"/>
    <property type="match status" value="1"/>
</dbReference>
<evidence type="ECO:0000256" key="2">
    <source>
        <dbReference type="ARBA" id="ARBA00022448"/>
    </source>
</evidence>
<dbReference type="PANTHER" id="PTHR43791:SF10">
    <property type="entry name" value="MAJOR FACILITATOR SUPERFAMILY (MFS) PROFILE DOMAIN-CONTAINING PROTEIN"/>
    <property type="match status" value="1"/>
</dbReference>
<dbReference type="Pfam" id="PF07690">
    <property type="entry name" value="MFS_1"/>
    <property type="match status" value="1"/>
</dbReference>
<dbReference type="InterPro" id="IPR036259">
    <property type="entry name" value="MFS_trans_sf"/>
</dbReference>
<proteinExistence type="predicted"/>
<feature type="transmembrane region" description="Helical" evidence="7">
    <location>
        <begin position="320"/>
        <end position="341"/>
    </location>
</feature>
<dbReference type="PANTHER" id="PTHR43791">
    <property type="entry name" value="PERMEASE-RELATED"/>
    <property type="match status" value="1"/>
</dbReference>
<feature type="region of interest" description="Disordered" evidence="6">
    <location>
        <begin position="1"/>
        <end position="32"/>
    </location>
</feature>
<sequence length="882" mass="98623">MSPETMSQKQPELSAASDVGSEQNDPREQSVEVDEATAARILRKIDLHLIPLLFVTYNLNFMDKTILSSASVFGLKDDTHLVGQQYSWVSSVFYFGYFFWEYPTTWLIQKLPVGKYVGINTLFWGCVVAFTAACTNYGGLVTVRFFLGVAEATTSPAFLTKEEREIAQKRVIVEGTGMMKRTWKPEQILECFLDPKTFFIFSMSLLTQIPNGGTQNFGNLVLKGFGFTSLQSTLVTLPASFISFFTILITGWLAGRHANISTYLICIVVIFPVIGSAIIYTGASKGVKLFAYYLLSFGPGGIPLLLSLVGANYKGSTKKLTVTAVLFIAYCAGNIAGPQLFKESEAPHYNTAFEAIMISYALVVVLSLGLRFYLMWTNNQRDQTEGLVQSSLEATAVQSLEEQLAVEIDEHEDLTDMKTKGQKRRVETRSNYHCATTWTLDILHHPSGLPVTEDSQQRNVVQNLEDASLKLYEYYPSLSGQVVNDKPEGAEGLKSSGSYRITEYDDHNDKSWVHVEDRTDVLPSFEEFVKAKAPMPMLDAEALTPYRGIPVGHDYSKPAPVIYLQVNLVSGGMLLAFNGMHHVFDMTGLGNFIHRFAKVLRGEHLTGDEVHVGNMNEKTIIPPLASRIRPDPLSQFRRESKLSNPGWAGMPVAAPWLYYRFPASTCFKLKNDAAEELSQNEQEVKWISTNDAIISFFWQRLVIARAKRVDTTETSRSTMLRPVQGRRALDPPLPSNYFGHIVSVIATTWSISELEKASVADIALQLRRDLKQSNDFHFRSLAALLREEPDKTTFGYEVNMNPDIDIMPSSWADLGLYAVDFGLGLGLPDFVRRPKLAEIMSLAYLMPRTREGDWDLCISLMEQDVAALGEDKVFTDLVEKIG</sequence>
<dbReference type="GO" id="GO:0016020">
    <property type="term" value="C:membrane"/>
    <property type="evidence" value="ECO:0007669"/>
    <property type="project" value="UniProtKB-SubCell"/>
</dbReference>
<keyword evidence="3 7" id="KW-0812">Transmembrane</keyword>
<evidence type="ECO:0000256" key="5">
    <source>
        <dbReference type="ARBA" id="ARBA00023136"/>
    </source>
</evidence>
<keyword evidence="5 7" id="KW-0472">Membrane</keyword>
<feature type="transmembrane region" description="Helical" evidence="7">
    <location>
        <begin position="289"/>
        <end position="308"/>
    </location>
</feature>
<feature type="compositionally biased region" description="Polar residues" evidence="6">
    <location>
        <begin position="1"/>
        <end position="11"/>
    </location>
</feature>
<feature type="transmembrane region" description="Helical" evidence="7">
    <location>
        <begin position="235"/>
        <end position="255"/>
    </location>
</feature>
<dbReference type="InterPro" id="IPR011701">
    <property type="entry name" value="MFS"/>
</dbReference>
<protein>
    <submittedName>
        <fullName evidence="8">Putative allantoate permease</fullName>
    </submittedName>
</protein>
<evidence type="ECO:0000256" key="1">
    <source>
        <dbReference type="ARBA" id="ARBA00004141"/>
    </source>
</evidence>
<dbReference type="Pfam" id="PF02458">
    <property type="entry name" value="Transferase"/>
    <property type="match status" value="1"/>
</dbReference>
<name>A0A0G2HGB5_PHACM</name>
<comment type="subcellular location">
    <subcellularLocation>
        <location evidence="1">Membrane</location>
        <topology evidence="1">Multi-pass membrane protein</topology>
    </subcellularLocation>
</comment>
<evidence type="ECO:0000256" key="7">
    <source>
        <dbReference type="SAM" id="Phobius"/>
    </source>
</evidence>
<keyword evidence="2" id="KW-0813">Transport</keyword>
<keyword evidence="4 7" id="KW-1133">Transmembrane helix</keyword>
<reference evidence="8 9" key="2">
    <citation type="submission" date="2015-05" db="EMBL/GenBank/DDBJ databases">
        <authorList>
            <person name="Morales-Cruz A."/>
            <person name="Amrine K.C."/>
            <person name="Cantu D."/>
        </authorList>
    </citation>
    <scope>NUCLEOTIDE SEQUENCE [LARGE SCALE GENOMIC DNA]</scope>
    <source>
        <strain evidence="8">UCRPC4</strain>
    </source>
</reference>
<organism evidence="8 9">
    <name type="scientific">Phaeomoniella chlamydospora</name>
    <name type="common">Phaeoacremonium chlamydosporum</name>
    <dbReference type="NCBI Taxonomy" id="158046"/>
    <lineage>
        <taxon>Eukaryota</taxon>
        <taxon>Fungi</taxon>
        <taxon>Dikarya</taxon>
        <taxon>Ascomycota</taxon>
        <taxon>Pezizomycotina</taxon>
        <taxon>Eurotiomycetes</taxon>
        <taxon>Chaetothyriomycetidae</taxon>
        <taxon>Phaeomoniellales</taxon>
        <taxon>Phaeomoniellaceae</taxon>
        <taxon>Phaeomoniella</taxon>
    </lineage>
</organism>
<evidence type="ECO:0000256" key="4">
    <source>
        <dbReference type="ARBA" id="ARBA00022989"/>
    </source>
</evidence>